<accession>R7QA13</accession>
<sequence>METNLFSRSEKKKLRTRLSMLFLTHCFPHHRSQSAAPLVILFSNFNEAFHFLPIHTSLLCHPGDEPCAHFPFSFGVVQRDVLHRLSQDIRSKPSTGPRFFPRG</sequence>
<dbReference type="Proteomes" id="UP000012073">
    <property type="component" value="Unassembled WGS sequence"/>
</dbReference>
<dbReference type="RefSeq" id="XP_005714070.1">
    <property type="nucleotide sequence ID" value="XM_005714013.1"/>
</dbReference>
<reference evidence="2" key="1">
    <citation type="journal article" date="2013" name="Proc. Natl. Acad. Sci. U.S.A.">
        <title>Genome structure and metabolic features in the red seaweed Chondrus crispus shed light on evolution of the Archaeplastida.</title>
        <authorList>
            <person name="Collen J."/>
            <person name="Porcel B."/>
            <person name="Carre W."/>
            <person name="Ball S.G."/>
            <person name="Chaparro C."/>
            <person name="Tonon T."/>
            <person name="Barbeyron T."/>
            <person name="Michel G."/>
            <person name="Noel B."/>
            <person name="Valentin K."/>
            <person name="Elias M."/>
            <person name="Artiguenave F."/>
            <person name="Arun A."/>
            <person name="Aury J.M."/>
            <person name="Barbosa-Neto J.F."/>
            <person name="Bothwell J.H."/>
            <person name="Bouget F.Y."/>
            <person name="Brillet L."/>
            <person name="Cabello-Hurtado F."/>
            <person name="Capella-Gutierrez S."/>
            <person name="Charrier B."/>
            <person name="Cladiere L."/>
            <person name="Cock J.M."/>
            <person name="Coelho S.M."/>
            <person name="Colleoni C."/>
            <person name="Czjzek M."/>
            <person name="Da Silva C."/>
            <person name="Delage L."/>
            <person name="Denoeud F."/>
            <person name="Deschamps P."/>
            <person name="Dittami S.M."/>
            <person name="Gabaldon T."/>
            <person name="Gachon C.M."/>
            <person name="Groisillier A."/>
            <person name="Herve C."/>
            <person name="Jabbari K."/>
            <person name="Katinka M."/>
            <person name="Kloareg B."/>
            <person name="Kowalczyk N."/>
            <person name="Labadie K."/>
            <person name="Leblanc C."/>
            <person name="Lopez P.J."/>
            <person name="McLachlan D.H."/>
            <person name="Meslet-Cladiere L."/>
            <person name="Moustafa A."/>
            <person name="Nehr Z."/>
            <person name="Nyvall Collen P."/>
            <person name="Panaud O."/>
            <person name="Partensky F."/>
            <person name="Poulain J."/>
            <person name="Rensing S.A."/>
            <person name="Rousvoal S."/>
            <person name="Samson G."/>
            <person name="Symeonidi A."/>
            <person name="Weissenbach J."/>
            <person name="Zambounis A."/>
            <person name="Wincker P."/>
            <person name="Boyen C."/>
        </authorList>
    </citation>
    <scope>NUCLEOTIDE SEQUENCE [LARGE SCALE GENOMIC DNA]</scope>
    <source>
        <strain evidence="2">cv. Stackhouse</strain>
    </source>
</reference>
<protein>
    <submittedName>
        <fullName evidence="1">Uncharacterized protein</fullName>
    </submittedName>
</protein>
<dbReference type="Gramene" id="CDF34251">
    <property type="protein sequence ID" value="CDF34251"/>
    <property type="gene ID" value="CHC_T00002950001"/>
</dbReference>
<organism evidence="1 2">
    <name type="scientific">Chondrus crispus</name>
    <name type="common">Carrageen Irish moss</name>
    <name type="synonym">Polymorpha crispa</name>
    <dbReference type="NCBI Taxonomy" id="2769"/>
    <lineage>
        <taxon>Eukaryota</taxon>
        <taxon>Rhodophyta</taxon>
        <taxon>Florideophyceae</taxon>
        <taxon>Rhodymeniophycidae</taxon>
        <taxon>Gigartinales</taxon>
        <taxon>Gigartinaceae</taxon>
        <taxon>Chondrus</taxon>
    </lineage>
</organism>
<dbReference type="EMBL" id="HG001680">
    <property type="protein sequence ID" value="CDF34251.1"/>
    <property type="molecule type" value="Genomic_DNA"/>
</dbReference>
<evidence type="ECO:0000313" key="1">
    <source>
        <dbReference type="EMBL" id="CDF34251.1"/>
    </source>
</evidence>
<proteinExistence type="predicted"/>
<gene>
    <name evidence="1" type="ORF">CHC_T00002950001</name>
</gene>
<name>R7QA13_CHOCR</name>
<keyword evidence="2" id="KW-1185">Reference proteome</keyword>
<dbReference type="AlphaFoldDB" id="R7QA13"/>
<dbReference type="GeneID" id="17321787"/>
<dbReference type="KEGG" id="ccp:CHC_T00002950001"/>
<evidence type="ECO:0000313" key="2">
    <source>
        <dbReference type="Proteomes" id="UP000012073"/>
    </source>
</evidence>